<reference evidence="1" key="1">
    <citation type="submission" date="2019-08" db="EMBL/GenBank/DDBJ databases">
        <authorList>
            <person name="Kucharzyk K."/>
            <person name="Murdoch R.W."/>
            <person name="Higgins S."/>
            <person name="Loffler F."/>
        </authorList>
    </citation>
    <scope>NUCLEOTIDE SEQUENCE</scope>
</reference>
<comment type="caution">
    <text evidence="1">The sequence shown here is derived from an EMBL/GenBank/DDBJ whole genome shotgun (WGS) entry which is preliminary data.</text>
</comment>
<proteinExistence type="predicted"/>
<gene>
    <name evidence="1" type="ORF">SDC9_208995</name>
</gene>
<protein>
    <submittedName>
        <fullName evidence="1">Uncharacterized protein</fullName>
    </submittedName>
</protein>
<dbReference type="EMBL" id="VSSQ01137630">
    <property type="protein sequence ID" value="MPN61260.1"/>
    <property type="molecule type" value="Genomic_DNA"/>
</dbReference>
<organism evidence="1">
    <name type="scientific">bioreactor metagenome</name>
    <dbReference type="NCBI Taxonomy" id="1076179"/>
    <lineage>
        <taxon>unclassified sequences</taxon>
        <taxon>metagenomes</taxon>
        <taxon>ecological metagenomes</taxon>
    </lineage>
</organism>
<evidence type="ECO:0000313" key="1">
    <source>
        <dbReference type="EMBL" id="MPN61260.1"/>
    </source>
</evidence>
<dbReference type="AlphaFoldDB" id="A0A645JDV0"/>
<sequence length="44" mass="5073">MTKSRCVGRDLTMKALIWNFGGVDIDRDTDLLFDFLYKTLNDSS</sequence>
<accession>A0A645JDV0</accession>
<name>A0A645JDV0_9ZZZZ</name>